<accession>A0A380WDE9</accession>
<dbReference type="AlphaFoldDB" id="A0A380WDE9"/>
<dbReference type="Proteomes" id="UP000254701">
    <property type="component" value="Unassembled WGS sequence"/>
</dbReference>
<protein>
    <submittedName>
        <fullName evidence="1">Uncharacterized protein</fullName>
    </submittedName>
</protein>
<proteinExistence type="predicted"/>
<dbReference type="EMBL" id="UFSM01000001">
    <property type="protein sequence ID" value="SUU87029.1"/>
    <property type="molecule type" value="Genomic_DNA"/>
</dbReference>
<gene>
    <name evidence="1" type="ORF">NCTC10684_00220</name>
</gene>
<reference evidence="1 2" key="1">
    <citation type="submission" date="2018-06" db="EMBL/GenBank/DDBJ databases">
        <authorList>
            <consortium name="Pathogen Informatics"/>
            <person name="Doyle S."/>
        </authorList>
    </citation>
    <scope>NUCLEOTIDE SEQUENCE [LARGE SCALE GENOMIC DNA]</scope>
    <source>
        <strain evidence="1 2">NCTC10684</strain>
    </source>
</reference>
<name>A0A380WDE9_AMIAI</name>
<dbReference type="OrthoDB" id="8115632at2"/>
<organism evidence="1 2">
    <name type="scientific">Aminobacter aminovorans</name>
    <name type="common">Chelatobacter heintzii</name>
    <dbReference type="NCBI Taxonomy" id="83263"/>
    <lineage>
        <taxon>Bacteria</taxon>
        <taxon>Pseudomonadati</taxon>
        <taxon>Pseudomonadota</taxon>
        <taxon>Alphaproteobacteria</taxon>
        <taxon>Hyphomicrobiales</taxon>
        <taxon>Phyllobacteriaceae</taxon>
        <taxon>Aminobacter</taxon>
    </lineage>
</organism>
<dbReference type="RefSeq" id="WP_115729596.1">
    <property type="nucleotide sequence ID" value="NZ_BAAAVY010000011.1"/>
</dbReference>
<evidence type="ECO:0000313" key="2">
    <source>
        <dbReference type="Proteomes" id="UP000254701"/>
    </source>
</evidence>
<evidence type="ECO:0000313" key="1">
    <source>
        <dbReference type="EMBL" id="SUU87029.1"/>
    </source>
</evidence>
<sequence>MPAKFENTTKTPNLINVHINALEPGNLIVRLEYVTSQEHIERVRRGEATAESVELLIKPHQARKIAEGLVRQADLIEASRQPSGGSKQ</sequence>